<dbReference type="GO" id="GO:0016491">
    <property type="term" value="F:oxidoreductase activity"/>
    <property type="evidence" value="ECO:0007669"/>
    <property type="project" value="InterPro"/>
</dbReference>
<dbReference type="InterPro" id="IPR036249">
    <property type="entry name" value="Thioredoxin-like_sf"/>
</dbReference>
<dbReference type="Gene3D" id="3.40.30.10">
    <property type="entry name" value="Glutaredoxin"/>
    <property type="match status" value="1"/>
</dbReference>
<dbReference type="GO" id="GO:0016209">
    <property type="term" value="F:antioxidant activity"/>
    <property type="evidence" value="ECO:0007669"/>
    <property type="project" value="InterPro"/>
</dbReference>
<name>A0AAJ6CQB6_9CHLR</name>
<sequence length="43" mass="4414">MALQPGTKAPDFTLEAHSGTVTLSELRGKTVVVGFHPASFTGG</sequence>
<dbReference type="SUPFAM" id="SSF52833">
    <property type="entry name" value="Thioredoxin-like"/>
    <property type="match status" value="1"/>
</dbReference>
<keyword evidence="4" id="KW-1185">Reference proteome</keyword>
<dbReference type="Proteomes" id="UP001321249">
    <property type="component" value="Unassembled WGS sequence"/>
</dbReference>
<reference evidence="4" key="3">
    <citation type="submission" date="2023-06" db="EMBL/GenBank/DDBJ databases">
        <title>Pangenomics reveal diversification of enzyme families and niche specialization in globally abundant SAR202 bacteria.</title>
        <authorList>
            <person name="Saw J.H.W."/>
        </authorList>
    </citation>
    <scope>NUCLEOTIDE SEQUENCE [LARGE SCALE GENOMIC DNA]</scope>
    <source>
        <strain evidence="4">JH1073</strain>
    </source>
</reference>
<protein>
    <submittedName>
        <fullName evidence="3">Redoxin domain-containing protein</fullName>
    </submittedName>
</protein>
<evidence type="ECO:0000313" key="4">
    <source>
        <dbReference type="Proteomes" id="UP001219901"/>
    </source>
</evidence>
<feature type="domain" description="Alkyl hydroperoxide reductase subunit C/ Thiol specific antioxidant" evidence="1">
    <location>
        <begin position="5"/>
        <end position="42"/>
    </location>
</feature>
<dbReference type="Proteomes" id="UP001219901">
    <property type="component" value="Chromosome"/>
</dbReference>
<dbReference type="EMBL" id="CP046147">
    <property type="protein sequence ID" value="WFG38151.1"/>
    <property type="molecule type" value="Genomic_DNA"/>
</dbReference>
<accession>A0AAJ6CQB6</accession>
<reference evidence="4 5" key="1">
    <citation type="submission" date="2019-11" db="EMBL/GenBank/DDBJ databases">
        <authorList>
            <person name="Cho J.-C."/>
        </authorList>
    </citation>
    <scope>NUCLEOTIDE SEQUENCE [LARGE SCALE GENOMIC DNA]</scope>
    <source>
        <strain evidence="3 4">JH1073</strain>
        <strain evidence="2 5">JH702</strain>
    </source>
</reference>
<evidence type="ECO:0000313" key="5">
    <source>
        <dbReference type="Proteomes" id="UP001321249"/>
    </source>
</evidence>
<proteinExistence type="predicted"/>
<evidence type="ECO:0000313" key="3">
    <source>
        <dbReference type="EMBL" id="WFG38151.1"/>
    </source>
</evidence>
<dbReference type="Pfam" id="PF00578">
    <property type="entry name" value="AhpC-TSA"/>
    <property type="match status" value="1"/>
</dbReference>
<dbReference type="InterPro" id="IPR000866">
    <property type="entry name" value="AhpC/TSA"/>
</dbReference>
<evidence type="ECO:0000259" key="1">
    <source>
        <dbReference type="Pfam" id="PF00578"/>
    </source>
</evidence>
<dbReference type="EMBL" id="WMBE01000002">
    <property type="protein sequence ID" value="MDG0866728.1"/>
    <property type="molecule type" value="Genomic_DNA"/>
</dbReference>
<gene>
    <name evidence="2" type="ORF">GKO46_06525</name>
    <name evidence="3" type="ORF">GKO48_00525</name>
</gene>
<dbReference type="AlphaFoldDB" id="A0AAJ6CQB6"/>
<reference evidence="3" key="2">
    <citation type="journal article" date="2023" name="Nat. Commun.">
        <title>Cultivation of marine bacteria of the SAR202 clade.</title>
        <authorList>
            <person name="Lim Y."/>
            <person name="Seo J.H."/>
            <person name="Giovannoni S.J."/>
            <person name="Kang I."/>
            <person name="Cho J.C."/>
        </authorList>
    </citation>
    <scope>NUCLEOTIDE SEQUENCE</scope>
    <source>
        <strain evidence="3">JH1073</strain>
    </source>
</reference>
<organism evidence="3 4">
    <name type="scientific">Candidatus Lucifugimonas marina</name>
    <dbReference type="NCBI Taxonomy" id="3038979"/>
    <lineage>
        <taxon>Bacteria</taxon>
        <taxon>Bacillati</taxon>
        <taxon>Chloroflexota</taxon>
        <taxon>Dehalococcoidia</taxon>
        <taxon>SAR202 cluster</taxon>
        <taxon>Candidatus Lucifugimonadales</taxon>
        <taxon>Candidatus Lucifugimonadaceae</taxon>
        <taxon>Candidatus Lucifugimonas</taxon>
    </lineage>
</organism>
<evidence type="ECO:0000313" key="2">
    <source>
        <dbReference type="EMBL" id="MDG0866728.1"/>
    </source>
</evidence>